<reference evidence="4 5" key="1">
    <citation type="submission" date="2019-01" db="EMBL/GenBank/DDBJ databases">
        <title>Draft Genome and Complete Hox-Cluster Characterization of the Sterlet Sturgeon (Acipenser ruthenus).</title>
        <authorList>
            <person name="Wei Q."/>
        </authorList>
    </citation>
    <scope>NUCLEOTIDE SEQUENCE [LARGE SCALE GENOMIC DNA]</scope>
    <source>
        <strain evidence="4">WHYD16114868_AA</strain>
        <tissue evidence="4">Blood</tissue>
    </source>
</reference>
<evidence type="ECO:0000259" key="3">
    <source>
        <dbReference type="PROSITE" id="PS50966"/>
    </source>
</evidence>
<comment type="caution">
    <text evidence="4">The sequence shown here is derived from an EMBL/GenBank/DDBJ whole genome shotgun (WGS) entry which is preliminary data.</text>
</comment>
<dbReference type="InterPro" id="IPR007527">
    <property type="entry name" value="Znf_SWIM"/>
</dbReference>
<evidence type="ECO:0000256" key="1">
    <source>
        <dbReference type="PROSITE-ProRule" id="PRU00325"/>
    </source>
</evidence>
<dbReference type="PANTHER" id="PTHR47456">
    <property type="entry name" value="PHD-TYPE DOMAIN-CONTAINING PROTEIN"/>
    <property type="match status" value="1"/>
</dbReference>
<protein>
    <recommendedName>
        <fullName evidence="3">SWIM-type domain-containing protein</fullName>
    </recommendedName>
</protein>
<evidence type="ECO:0000313" key="4">
    <source>
        <dbReference type="EMBL" id="RXM91448.1"/>
    </source>
</evidence>
<evidence type="ECO:0000313" key="5">
    <source>
        <dbReference type="Proteomes" id="UP000289886"/>
    </source>
</evidence>
<dbReference type="Proteomes" id="UP000289886">
    <property type="component" value="Unassembled WGS sequence"/>
</dbReference>
<gene>
    <name evidence="4" type="ORF">EOD39_21169</name>
</gene>
<name>A0A444UTG0_ACIRT</name>
<dbReference type="EMBL" id="SCEB01008732">
    <property type="protein sequence ID" value="RXM91448.1"/>
    <property type="molecule type" value="Genomic_DNA"/>
</dbReference>
<keyword evidence="1" id="KW-0479">Metal-binding</keyword>
<evidence type="ECO:0000256" key="2">
    <source>
        <dbReference type="SAM" id="MobiDB-lite"/>
    </source>
</evidence>
<dbReference type="PROSITE" id="PS50966">
    <property type="entry name" value="ZF_SWIM"/>
    <property type="match status" value="1"/>
</dbReference>
<organism evidence="4 5">
    <name type="scientific">Acipenser ruthenus</name>
    <name type="common">Sterlet sturgeon</name>
    <dbReference type="NCBI Taxonomy" id="7906"/>
    <lineage>
        <taxon>Eukaryota</taxon>
        <taxon>Metazoa</taxon>
        <taxon>Chordata</taxon>
        <taxon>Craniata</taxon>
        <taxon>Vertebrata</taxon>
        <taxon>Euteleostomi</taxon>
        <taxon>Actinopterygii</taxon>
        <taxon>Chondrostei</taxon>
        <taxon>Acipenseriformes</taxon>
        <taxon>Acipenseridae</taxon>
        <taxon>Acipenser</taxon>
    </lineage>
</organism>
<feature type="compositionally biased region" description="Basic residues" evidence="2">
    <location>
        <begin position="209"/>
        <end position="225"/>
    </location>
</feature>
<keyword evidence="5" id="KW-1185">Reference proteome</keyword>
<accession>A0A444UTG0</accession>
<feature type="region of interest" description="Disordered" evidence="2">
    <location>
        <begin position="187"/>
        <end position="225"/>
    </location>
</feature>
<keyword evidence="1" id="KW-0863">Zinc-finger</keyword>
<keyword evidence="1" id="KW-0862">Zinc</keyword>
<sequence>MSLKSLEAASRYTTEQVCELGDGHVQVKSEMSAEWYTVDLGDEDRFPFCECVSFKSTLLPCKHLFAIFKHTDHSWEVLCPAYRDSPYLTLDTDFLSSQALQKCQIVHEDTMDAGNDEVSVSEEERTVHCSNTLSEPIIVGLASTQSFLREKLKILQDASYLCVNVDALRNAATVVDDLSKKLKDLIPKDNSLPLDSNQDDVSKQQLRAFPKHSKKEKPKAGKKRG</sequence>
<dbReference type="AlphaFoldDB" id="A0A444UTG0"/>
<dbReference type="GO" id="GO:0008270">
    <property type="term" value="F:zinc ion binding"/>
    <property type="evidence" value="ECO:0007669"/>
    <property type="project" value="UniProtKB-KW"/>
</dbReference>
<feature type="domain" description="SWIM-type" evidence="3">
    <location>
        <begin position="36"/>
        <end position="72"/>
    </location>
</feature>
<proteinExistence type="predicted"/>